<dbReference type="PROSITE" id="PS51318">
    <property type="entry name" value="TAT"/>
    <property type="match status" value="1"/>
</dbReference>
<feature type="signal peptide" evidence="1">
    <location>
        <begin position="1"/>
        <end position="25"/>
    </location>
</feature>
<evidence type="ECO:0000259" key="2">
    <source>
        <dbReference type="PROSITE" id="PS51502"/>
    </source>
</evidence>
<dbReference type="InterPro" id="IPR011008">
    <property type="entry name" value="Dimeric_a/b-barrel"/>
</dbReference>
<comment type="caution">
    <text evidence="3">The sequence shown here is derived from an EMBL/GenBank/DDBJ whole genome shotgun (WGS) entry which is preliminary data.</text>
</comment>
<dbReference type="PROSITE" id="PS51502">
    <property type="entry name" value="S_R_A_B_BARREL"/>
    <property type="match status" value="1"/>
</dbReference>
<dbReference type="Proteomes" id="UP000537204">
    <property type="component" value="Unassembled WGS sequence"/>
</dbReference>
<organism evidence="3 4">
    <name type="scientific">Pedobacter cryoconitis</name>
    <dbReference type="NCBI Taxonomy" id="188932"/>
    <lineage>
        <taxon>Bacteria</taxon>
        <taxon>Pseudomonadati</taxon>
        <taxon>Bacteroidota</taxon>
        <taxon>Sphingobacteriia</taxon>
        <taxon>Sphingobacteriales</taxon>
        <taxon>Sphingobacteriaceae</taxon>
        <taxon>Pedobacter</taxon>
    </lineage>
</organism>
<dbReference type="SMART" id="SM00886">
    <property type="entry name" value="Dabb"/>
    <property type="match status" value="1"/>
</dbReference>
<keyword evidence="1" id="KW-0732">Signal</keyword>
<evidence type="ECO:0000313" key="3">
    <source>
        <dbReference type="EMBL" id="MBB5634778.1"/>
    </source>
</evidence>
<dbReference type="RefSeq" id="WP_183878864.1">
    <property type="nucleotide sequence ID" value="NZ_JACHCE010000001.1"/>
</dbReference>
<proteinExistence type="predicted"/>
<feature type="chain" id="PRO_5031060967" description="Stress-response A/B barrel domain-containing protein" evidence="1">
    <location>
        <begin position="26"/>
        <end position="145"/>
    </location>
</feature>
<evidence type="ECO:0000313" key="4">
    <source>
        <dbReference type="Proteomes" id="UP000537204"/>
    </source>
</evidence>
<gene>
    <name evidence="3" type="ORF">HDE68_000663</name>
</gene>
<evidence type="ECO:0000256" key="1">
    <source>
        <dbReference type="SAM" id="SignalP"/>
    </source>
</evidence>
<accession>A0A7W9DXE1</accession>
<dbReference type="EMBL" id="JACHCE010000001">
    <property type="protein sequence ID" value="MBB5634778.1"/>
    <property type="molecule type" value="Genomic_DNA"/>
</dbReference>
<dbReference type="InterPro" id="IPR013097">
    <property type="entry name" value="Dabb"/>
</dbReference>
<reference evidence="3 4" key="1">
    <citation type="submission" date="2020-08" db="EMBL/GenBank/DDBJ databases">
        <title>Genomic Encyclopedia of Type Strains, Phase IV (KMG-V): Genome sequencing to study the core and pangenomes of soil and plant-associated prokaryotes.</title>
        <authorList>
            <person name="Whitman W."/>
        </authorList>
    </citation>
    <scope>NUCLEOTIDE SEQUENCE [LARGE SCALE GENOMIC DNA]</scope>
    <source>
        <strain evidence="3 4">S3M1</strain>
    </source>
</reference>
<sequence>MNKSNRRKFIGTAAVVLAGTAAASAMQVMPAISDLPVLRNAEEFPVVHHVFFWLKNPASKTDRDQLIAGVKALSVIETVQKLKVGIVASTEKREVVDNSWAVSELVFFKDLAGQATYQTHPLHLEFIKNFSHLWEKVIVYDALDV</sequence>
<dbReference type="SUPFAM" id="SSF54909">
    <property type="entry name" value="Dimeric alpha+beta barrel"/>
    <property type="match status" value="1"/>
</dbReference>
<dbReference type="Gene3D" id="3.30.70.100">
    <property type="match status" value="1"/>
</dbReference>
<protein>
    <recommendedName>
        <fullName evidence="2">Stress-response A/B barrel domain-containing protein</fullName>
    </recommendedName>
</protein>
<feature type="domain" description="Stress-response A/B barrel" evidence="2">
    <location>
        <begin position="46"/>
        <end position="142"/>
    </location>
</feature>
<dbReference type="InterPro" id="IPR006311">
    <property type="entry name" value="TAT_signal"/>
</dbReference>
<name>A0A7W9DXE1_9SPHI</name>
<dbReference type="Pfam" id="PF07876">
    <property type="entry name" value="Dabb"/>
    <property type="match status" value="1"/>
</dbReference>
<dbReference type="AlphaFoldDB" id="A0A7W9DXE1"/>